<reference evidence="2" key="1">
    <citation type="submission" date="2018-05" db="EMBL/GenBank/DDBJ databases">
        <authorList>
            <person name="Lanie J.A."/>
            <person name="Ng W.-L."/>
            <person name="Kazmierczak K.M."/>
            <person name="Andrzejewski T.M."/>
            <person name="Davidsen T.M."/>
            <person name="Wayne K.J."/>
            <person name="Tettelin H."/>
            <person name="Glass J.I."/>
            <person name="Rusch D."/>
            <person name="Podicherti R."/>
            <person name="Tsui H.-C.T."/>
            <person name="Winkler M.E."/>
        </authorList>
    </citation>
    <scope>NUCLEOTIDE SEQUENCE</scope>
    <source>
        <strain evidence="2">KNB</strain>
    </source>
</reference>
<organism evidence="2">
    <name type="scientific">Candidatus Nitrotoga fabula</name>
    <dbReference type="NCBI Taxonomy" id="2182327"/>
    <lineage>
        <taxon>Bacteria</taxon>
        <taxon>Pseudomonadati</taxon>
        <taxon>Pseudomonadota</taxon>
        <taxon>Betaproteobacteria</taxon>
        <taxon>Nitrosomonadales</taxon>
        <taxon>Gallionellaceae</taxon>
        <taxon>Candidatus Nitrotoga</taxon>
    </lineage>
</organism>
<evidence type="ECO:0000313" key="2">
    <source>
        <dbReference type="EMBL" id="SPS05751.1"/>
    </source>
</evidence>
<protein>
    <submittedName>
        <fullName evidence="2">Uncharacterized protein</fullName>
    </submittedName>
</protein>
<accession>A0A2X0SEE3</accession>
<sequence>MKKHNLGAKAEPDRVAGMNLLQQKQTGLQDKPAQPTEQQKAKGRRITSPVLLPLDNGEGF</sequence>
<dbReference type="EMBL" id="LS423452">
    <property type="protein sequence ID" value="SPS05751.1"/>
    <property type="molecule type" value="Genomic_DNA"/>
</dbReference>
<proteinExistence type="predicted"/>
<gene>
    <name evidence="2" type="ORF">NITFAB_1341</name>
</gene>
<feature type="region of interest" description="Disordered" evidence="1">
    <location>
        <begin position="1"/>
        <end position="60"/>
    </location>
</feature>
<dbReference type="AlphaFoldDB" id="A0A2X0SEE3"/>
<name>A0A2X0SEE3_9PROT</name>
<evidence type="ECO:0000256" key="1">
    <source>
        <dbReference type="SAM" id="MobiDB-lite"/>
    </source>
</evidence>